<organism evidence="1 2">
    <name type="scientific">Thelephora ganbajun</name>
    <name type="common">Ganba fungus</name>
    <dbReference type="NCBI Taxonomy" id="370292"/>
    <lineage>
        <taxon>Eukaryota</taxon>
        <taxon>Fungi</taxon>
        <taxon>Dikarya</taxon>
        <taxon>Basidiomycota</taxon>
        <taxon>Agaricomycotina</taxon>
        <taxon>Agaricomycetes</taxon>
        <taxon>Thelephorales</taxon>
        <taxon>Thelephoraceae</taxon>
        <taxon>Thelephora</taxon>
    </lineage>
</organism>
<protein>
    <submittedName>
        <fullName evidence="1">Uncharacterized protein</fullName>
    </submittedName>
</protein>
<dbReference type="Proteomes" id="UP000886501">
    <property type="component" value="Unassembled WGS sequence"/>
</dbReference>
<accession>A0ACB6YYE1</accession>
<sequence length="189" mass="21701">MSQHSATAPFLDIQPAIYPPQHILHVQTKRAMGRTNHPSCPRNHHRVQKWYQHVPNLTLIVPDASKCQYRFIDEIVLDTSDPRTFTNATYLENITLSSLTNHPAKLIQLGSLFSSRRLKLSDPTHRAIRKQTQRHMSLKHPLLQKSSVDIVTKMKISVLVPGSGFLSAHLRDNDGHFLETAMEHSRMFW</sequence>
<gene>
    <name evidence="1" type="ORF">BDM02DRAFT_2362315</name>
</gene>
<name>A0ACB6YYE1_THEGA</name>
<dbReference type="EMBL" id="MU118558">
    <property type="protein sequence ID" value="KAF9642284.1"/>
    <property type="molecule type" value="Genomic_DNA"/>
</dbReference>
<proteinExistence type="predicted"/>
<evidence type="ECO:0000313" key="2">
    <source>
        <dbReference type="Proteomes" id="UP000886501"/>
    </source>
</evidence>
<reference evidence="1" key="1">
    <citation type="submission" date="2019-10" db="EMBL/GenBank/DDBJ databases">
        <authorList>
            <consortium name="DOE Joint Genome Institute"/>
            <person name="Kuo A."/>
            <person name="Miyauchi S."/>
            <person name="Kiss E."/>
            <person name="Drula E."/>
            <person name="Kohler A."/>
            <person name="Sanchez-Garcia M."/>
            <person name="Andreopoulos B."/>
            <person name="Barry K.W."/>
            <person name="Bonito G."/>
            <person name="Buee M."/>
            <person name="Carver A."/>
            <person name="Chen C."/>
            <person name="Cichocki N."/>
            <person name="Clum A."/>
            <person name="Culley D."/>
            <person name="Crous P.W."/>
            <person name="Fauchery L."/>
            <person name="Girlanda M."/>
            <person name="Hayes R."/>
            <person name="Keri Z."/>
            <person name="Labutti K."/>
            <person name="Lipzen A."/>
            <person name="Lombard V."/>
            <person name="Magnuson J."/>
            <person name="Maillard F."/>
            <person name="Morin E."/>
            <person name="Murat C."/>
            <person name="Nolan M."/>
            <person name="Ohm R."/>
            <person name="Pangilinan J."/>
            <person name="Pereira M."/>
            <person name="Perotto S."/>
            <person name="Peter M."/>
            <person name="Riley R."/>
            <person name="Sitrit Y."/>
            <person name="Stielow B."/>
            <person name="Szollosi G."/>
            <person name="Zifcakova L."/>
            <person name="Stursova M."/>
            <person name="Spatafora J.W."/>
            <person name="Tedersoo L."/>
            <person name="Vaario L.-M."/>
            <person name="Yamada A."/>
            <person name="Yan M."/>
            <person name="Wang P."/>
            <person name="Xu J."/>
            <person name="Bruns T."/>
            <person name="Baldrian P."/>
            <person name="Vilgalys R."/>
            <person name="Henrissat B."/>
            <person name="Grigoriev I.V."/>
            <person name="Hibbett D."/>
            <person name="Nagy L.G."/>
            <person name="Martin F.M."/>
        </authorList>
    </citation>
    <scope>NUCLEOTIDE SEQUENCE</scope>
    <source>
        <strain evidence="1">P2</strain>
    </source>
</reference>
<keyword evidence="2" id="KW-1185">Reference proteome</keyword>
<comment type="caution">
    <text evidence="1">The sequence shown here is derived from an EMBL/GenBank/DDBJ whole genome shotgun (WGS) entry which is preliminary data.</text>
</comment>
<reference evidence="1" key="2">
    <citation type="journal article" date="2020" name="Nat. Commun.">
        <title>Large-scale genome sequencing of mycorrhizal fungi provides insights into the early evolution of symbiotic traits.</title>
        <authorList>
            <person name="Miyauchi S."/>
            <person name="Kiss E."/>
            <person name="Kuo A."/>
            <person name="Drula E."/>
            <person name="Kohler A."/>
            <person name="Sanchez-Garcia M."/>
            <person name="Morin E."/>
            <person name="Andreopoulos B."/>
            <person name="Barry K.W."/>
            <person name="Bonito G."/>
            <person name="Buee M."/>
            <person name="Carver A."/>
            <person name="Chen C."/>
            <person name="Cichocki N."/>
            <person name="Clum A."/>
            <person name="Culley D."/>
            <person name="Crous P.W."/>
            <person name="Fauchery L."/>
            <person name="Girlanda M."/>
            <person name="Hayes R.D."/>
            <person name="Keri Z."/>
            <person name="LaButti K."/>
            <person name="Lipzen A."/>
            <person name="Lombard V."/>
            <person name="Magnuson J."/>
            <person name="Maillard F."/>
            <person name="Murat C."/>
            <person name="Nolan M."/>
            <person name="Ohm R.A."/>
            <person name="Pangilinan J."/>
            <person name="Pereira M.F."/>
            <person name="Perotto S."/>
            <person name="Peter M."/>
            <person name="Pfister S."/>
            <person name="Riley R."/>
            <person name="Sitrit Y."/>
            <person name="Stielow J.B."/>
            <person name="Szollosi G."/>
            <person name="Zifcakova L."/>
            <person name="Stursova M."/>
            <person name="Spatafora J.W."/>
            <person name="Tedersoo L."/>
            <person name="Vaario L.M."/>
            <person name="Yamada A."/>
            <person name="Yan M."/>
            <person name="Wang P."/>
            <person name="Xu J."/>
            <person name="Bruns T."/>
            <person name="Baldrian P."/>
            <person name="Vilgalys R."/>
            <person name="Dunand C."/>
            <person name="Henrissat B."/>
            <person name="Grigoriev I.V."/>
            <person name="Hibbett D."/>
            <person name="Nagy L.G."/>
            <person name="Martin F.M."/>
        </authorList>
    </citation>
    <scope>NUCLEOTIDE SEQUENCE</scope>
    <source>
        <strain evidence="1">P2</strain>
    </source>
</reference>
<evidence type="ECO:0000313" key="1">
    <source>
        <dbReference type="EMBL" id="KAF9642284.1"/>
    </source>
</evidence>